<feature type="compositionally biased region" description="Basic residues" evidence="1">
    <location>
        <begin position="88"/>
        <end position="105"/>
    </location>
</feature>
<dbReference type="AlphaFoldDB" id="A0A1M5U3K6"/>
<evidence type="ECO:0000256" key="1">
    <source>
        <dbReference type="SAM" id="MobiDB-lite"/>
    </source>
</evidence>
<dbReference type="EMBL" id="LT670817">
    <property type="protein sequence ID" value="SHH57534.1"/>
    <property type="molecule type" value="Genomic_DNA"/>
</dbReference>
<proteinExistence type="predicted"/>
<reference evidence="2 3" key="1">
    <citation type="submission" date="2016-11" db="EMBL/GenBank/DDBJ databases">
        <authorList>
            <person name="Jaros S."/>
            <person name="Januszkiewicz K."/>
            <person name="Wedrychowicz H."/>
        </authorList>
    </citation>
    <scope>NUCLEOTIDE SEQUENCE [LARGE SCALE GENOMIC DNA]</scope>
    <source>
        <strain evidence="2 3">GAS138</strain>
    </source>
</reference>
<organism evidence="2 3">
    <name type="scientific">Bradyrhizobium erythrophlei</name>
    <dbReference type="NCBI Taxonomy" id="1437360"/>
    <lineage>
        <taxon>Bacteria</taxon>
        <taxon>Pseudomonadati</taxon>
        <taxon>Pseudomonadota</taxon>
        <taxon>Alphaproteobacteria</taxon>
        <taxon>Hyphomicrobiales</taxon>
        <taxon>Nitrobacteraceae</taxon>
        <taxon>Bradyrhizobium</taxon>
    </lineage>
</organism>
<evidence type="ECO:0000313" key="2">
    <source>
        <dbReference type="EMBL" id="SHH57534.1"/>
    </source>
</evidence>
<name>A0A1M5U3K6_9BRAD</name>
<gene>
    <name evidence="2" type="ORF">SAMN05443248_5268</name>
</gene>
<evidence type="ECO:0000313" key="3">
    <source>
        <dbReference type="Proteomes" id="UP000189796"/>
    </source>
</evidence>
<dbReference type="Proteomes" id="UP000189796">
    <property type="component" value="Chromosome I"/>
</dbReference>
<sequence length="105" mass="11817">MEKKEFFLGVANAQWLAAFNQRCETSGTKEIFIVTSKVCAVTVALGVHFSDSNRPAIAFDSAALKLVNLDQSAQQKHILQLHQECHQPRARKHARETKRRSAINQ</sequence>
<dbReference type="RefSeq" id="WP_154072504.1">
    <property type="nucleotide sequence ID" value="NZ_LT670817.1"/>
</dbReference>
<feature type="region of interest" description="Disordered" evidence="1">
    <location>
        <begin position="82"/>
        <end position="105"/>
    </location>
</feature>
<protein>
    <submittedName>
        <fullName evidence="2">Uncharacterized protein</fullName>
    </submittedName>
</protein>
<accession>A0A1M5U3K6</accession>